<evidence type="ECO:0000256" key="3">
    <source>
        <dbReference type="ARBA" id="ARBA00022833"/>
    </source>
</evidence>
<dbReference type="Proteomes" id="UP000030645">
    <property type="component" value="Unassembled WGS sequence"/>
</dbReference>
<name>W9QZ85_9ROSA</name>
<dbReference type="GO" id="GO:0043067">
    <property type="term" value="P:regulation of programmed cell death"/>
    <property type="evidence" value="ECO:0007669"/>
    <property type="project" value="TreeGrafter"/>
</dbReference>
<dbReference type="Pfam" id="PF13920">
    <property type="entry name" value="zf-C3HC4_3"/>
    <property type="match status" value="1"/>
</dbReference>
<keyword evidence="3" id="KW-0862">Zinc</keyword>
<keyword evidence="2 4" id="KW-0863">Zinc-finger</keyword>
<accession>W9QZ85</accession>
<proteinExistence type="predicted"/>
<gene>
    <name evidence="6" type="ORF">L484_006254</name>
</gene>
<dbReference type="InterPro" id="IPR013083">
    <property type="entry name" value="Znf_RING/FYVE/PHD"/>
</dbReference>
<organism evidence="6 7">
    <name type="scientific">Morus notabilis</name>
    <dbReference type="NCBI Taxonomy" id="981085"/>
    <lineage>
        <taxon>Eukaryota</taxon>
        <taxon>Viridiplantae</taxon>
        <taxon>Streptophyta</taxon>
        <taxon>Embryophyta</taxon>
        <taxon>Tracheophyta</taxon>
        <taxon>Spermatophyta</taxon>
        <taxon>Magnoliopsida</taxon>
        <taxon>eudicotyledons</taxon>
        <taxon>Gunneridae</taxon>
        <taxon>Pentapetalae</taxon>
        <taxon>rosids</taxon>
        <taxon>fabids</taxon>
        <taxon>Rosales</taxon>
        <taxon>Moraceae</taxon>
        <taxon>Moreae</taxon>
        <taxon>Morus</taxon>
    </lineage>
</organism>
<dbReference type="GO" id="GO:0008270">
    <property type="term" value="F:zinc ion binding"/>
    <property type="evidence" value="ECO:0007669"/>
    <property type="project" value="UniProtKB-KW"/>
</dbReference>
<evidence type="ECO:0000256" key="4">
    <source>
        <dbReference type="PROSITE-ProRule" id="PRU00175"/>
    </source>
</evidence>
<dbReference type="CDD" id="cd16649">
    <property type="entry name" value="mRING-HC-C3HC5_CGRF1-like"/>
    <property type="match status" value="1"/>
</dbReference>
<dbReference type="PANTHER" id="PTHR42647:SF55">
    <property type="entry name" value="BOI-RELATED E3 UBIQUITIN-PROTEIN LIGASE 1"/>
    <property type="match status" value="1"/>
</dbReference>
<dbReference type="EMBL" id="KE344056">
    <property type="protein sequence ID" value="EXB51908.1"/>
    <property type="molecule type" value="Genomic_DNA"/>
</dbReference>
<dbReference type="Gene3D" id="3.30.40.10">
    <property type="entry name" value="Zinc/RING finger domain, C3HC4 (zinc finger)"/>
    <property type="match status" value="1"/>
</dbReference>
<keyword evidence="7" id="KW-1185">Reference proteome</keyword>
<feature type="domain" description="RING-type" evidence="5">
    <location>
        <begin position="272"/>
        <end position="307"/>
    </location>
</feature>
<evidence type="ECO:0000313" key="7">
    <source>
        <dbReference type="Proteomes" id="UP000030645"/>
    </source>
</evidence>
<evidence type="ECO:0000259" key="5">
    <source>
        <dbReference type="PROSITE" id="PS50089"/>
    </source>
</evidence>
<protein>
    <recommendedName>
        <fullName evidence="5">RING-type domain-containing protein</fullName>
    </recommendedName>
</protein>
<reference evidence="7" key="1">
    <citation type="submission" date="2013-01" db="EMBL/GenBank/DDBJ databases">
        <title>Draft Genome Sequence of a Mulberry Tree, Morus notabilis C.K. Schneid.</title>
        <authorList>
            <person name="He N."/>
            <person name="Zhao S."/>
        </authorList>
    </citation>
    <scope>NUCLEOTIDE SEQUENCE</scope>
</reference>
<evidence type="ECO:0000256" key="2">
    <source>
        <dbReference type="ARBA" id="ARBA00022771"/>
    </source>
</evidence>
<dbReference type="PANTHER" id="PTHR42647">
    <property type="entry name" value="SBP (S-RIBONUCLEASE BINDING PROTEIN) FAMILY PROTEIN"/>
    <property type="match status" value="1"/>
</dbReference>
<evidence type="ECO:0000313" key="6">
    <source>
        <dbReference type="EMBL" id="EXB51908.1"/>
    </source>
</evidence>
<keyword evidence="1" id="KW-0479">Metal-binding</keyword>
<dbReference type="KEGG" id="mnt:21389689"/>
<dbReference type="OrthoDB" id="1711136at2759"/>
<dbReference type="eggNOG" id="KOG1100">
    <property type="taxonomic scope" value="Eukaryota"/>
</dbReference>
<dbReference type="InterPro" id="IPR001841">
    <property type="entry name" value="Znf_RING"/>
</dbReference>
<dbReference type="GO" id="GO:0004842">
    <property type="term" value="F:ubiquitin-protein transferase activity"/>
    <property type="evidence" value="ECO:0007669"/>
    <property type="project" value="TreeGrafter"/>
</dbReference>
<dbReference type="PROSITE" id="PS50089">
    <property type="entry name" value="ZF_RING_2"/>
    <property type="match status" value="1"/>
</dbReference>
<sequence>MAVEARHNMNLFSSNQLITNRDFMKTIQGNGNICDNVHSVSSTISPENLASFYRSPICDAKTTMNKADSGLTCNIINPAPRKRQRDSNAIQELNAFSVPQKSKLSVTGSSFLDKDVVFQIHQHQSEIDRFIAQHTEKVRIELEHLRKRQARILVSAIQEGIIAKKLKEKDEEIQRMGKLNWVLHERVKTLCVENQLWKDLAQSNEATANCLRSNLEQVLLATARVCDERHAPGANDVAIAFADDAANDAESCCGSSDSGREENDVVSGKGICRRCGEREARVLVLPCRHLCLCTACGSSLRTCPVCTSVMTASVHVNFS</sequence>
<evidence type="ECO:0000256" key="1">
    <source>
        <dbReference type="ARBA" id="ARBA00022723"/>
    </source>
</evidence>
<dbReference type="AlphaFoldDB" id="W9QZ85"/>